<keyword evidence="6 10" id="KW-1133">Transmembrane helix</keyword>
<dbReference type="GO" id="GO:0034203">
    <property type="term" value="P:glycolipid translocation"/>
    <property type="evidence" value="ECO:0007669"/>
    <property type="project" value="TreeGrafter"/>
</dbReference>
<feature type="transmembrane region" description="Helical" evidence="10">
    <location>
        <begin position="485"/>
        <end position="503"/>
    </location>
</feature>
<comment type="caution">
    <text evidence="11">The sequence shown here is derived from an EMBL/GenBank/DDBJ whole genome shotgun (WGS) entry which is preliminary data.</text>
</comment>
<dbReference type="GO" id="GO:0005789">
    <property type="term" value="C:endoplasmic reticulum membrane"/>
    <property type="evidence" value="ECO:0007669"/>
    <property type="project" value="UniProtKB-SubCell"/>
</dbReference>
<dbReference type="EMBL" id="CAJVPD010000288">
    <property type="protein sequence ID" value="CAG8424601.1"/>
    <property type="molecule type" value="Genomic_DNA"/>
</dbReference>
<dbReference type="PANTHER" id="PTHR13117:SF5">
    <property type="entry name" value="PROTEIN RFT1 HOMOLOG"/>
    <property type="match status" value="1"/>
</dbReference>
<feature type="transmembrane region" description="Helical" evidence="10">
    <location>
        <begin position="524"/>
        <end position="540"/>
    </location>
</feature>
<dbReference type="AlphaFoldDB" id="A0A9W4JX27"/>
<evidence type="ECO:0000256" key="6">
    <source>
        <dbReference type="ARBA" id="ARBA00022989"/>
    </source>
</evidence>
<evidence type="ECO:0000256" key="9">
    <source>
        <dbReference type="ARBA" id="ARBA00045912"/>
    </source>
</evidence>
<comment type="pathway">
    <text evidence="2">Protein modification; protein glycosylation.</text>
</comment>
<keyword evidence="4 10" id="KW-0812">Transmembrane</keyword>
<feature type="transmembrane region" description="Helical" evidence="10">
    <location>
        <begin position="179"/>
        <end position="204"/>
    </location>
</feature>
<feature type="transmembrane region" description="Helical" evidence="10">
    <location>
        <begin position="147"/>
        <end position="167"/>
    </location>
</feature>
<accession>A0A9W4JX27</accession>
<comment type="function">
    <text evidence="9 10">Intramembrane glycolipid transporter that operates in the biosynthetic pathway of dolichol-linked oligosaccharides, the glycan precursors employed in protein asparagine (N)-glycosylation. The sequential addition of sugars to dolichol pyrophosphate produces dolichol-linked oligosaccharides containing fourteen sugars, including two GlcNAcs, nine mannoses and three glucoses. Once assembled, the oligosaccharide is transferred from the lipid to nascent proteins by oligosaccharyltransferases. The assembly of dolichol-linked oligosaccharides begins on the cytosolic side of the endoplasmic reticulum membrane and finishes in its lumen. RFT1 could mediate the translocation of the cytosolically oriented intermediate DolPP-GlcNAc2Man5, produced by ALG11, into the ER lumen where dolichol-linked oligosaccharides assembly continues. However, the intramembrane lipid transporter activity could not be confirmed in vitro.</text>
</comment>
<protein>
    <recommendedName>
        <fullName evidence="8 10">Man(5)GlcNAc(2)-PP-dolichol translocation protein RFT1</fullName>
    </recommendedName>
</protein>
<feature type="transmembrane region" description="Helical" evidence="10">
    <location>
        <begin position="247"/>
        <end position="268"/>
    </location>
</feature>
<sequence>MWQTEYSQTFRSQADWRLIYQKPHTRRRGTWPQLGFYIALQYRPFAMAKGDARMGKILASSATGTSFLILIQLASRIFTFASNQLILRTLSPVVLGIAAQLELFQVSILYFSRESIRMAIQRQPISEKEKQDAVETQSVASQAVVNVSYLSFVLGIPASVIFTMLYQRVVPEEASMTAFFNYSVMVTGVASLLELSIEPFFAVVQQHMLYEKRAAVEMPAAFLRSAVTSSIFIYASRANYQLGVLPFALGHLSYSIALLCGYSLALLGGRRKGFSFMLTRVRSSDPANYFLGFFSLQVISLAANVFFQSLVKHLLTQGDTMMLAALSGLEDQGIYSLASNYGGLIARIIFQPLEESSRNLFSALLSPDEKGKVDETHVRSTKTHLVDILRAYQLLAVLAFPLGPLMVPQLLHILGGRQWASPKVGELLSVYCYYIPFLAFNGITEAFVSSAASSQQIRKQTAWMGVFSACYALAAYTFLEVGHLGAYGLVLANIVNMIVRTVWSYGFIKQYFQQNGCGLLTSEVAIRPVSFALCALASVFMSEHGVGRDLGFVRACALGAGYGLLMVYVEKEYLMGQLTRVRHMLSRKKDGKSDKSQ</sequence>
<comment type="subcellular location">
    <subcellularLocation>
        <location evidence="1 10">Endoplasmic reticulum membrane</location>
        <topology evidence="1 10">Multi-pass membrane protein</topology>
    </subcellularLocation>
</comment>
<dbReference type="InterPro" id="IPR007594">
    <property type="entry name" value="RFT1"/>
</dbReference>
<dbReference type="GO" id="GO:0006488">
    <property type="term" value="P:dolichol-linked oligosaccharide biosynthetic process"/>
    <property type="evidence" value="ECO:0007669"/>
    <property type="project" value="InterPro"/>
</dbReference>
<evidence type="ECO:0000313" key="11">
    <source>
        <dbReference type="EMBL" id="CAG8424601.1"/>
    </source>
</evidence>
<reference evidence="11" key="1">
    <citation type="submission" date="2021-07" db="EMBL/GenBank/DDBJ databases">
        <authorList>
            <person name="Branca A.L. A."/>
        </authorList>
    </citation>
    <scope>NUCLEOTIDE SEQUENCE</scope>
</reference>
<feature type="transmembrane region" description="Helical" evidence="10">
    <location>
        <begin position="57"/>
        <end position="78"/>
    </location>
</feature>
<feature type="transmembrane region" description="Helical" evidence="10">
    <location>
        <begin position="389"/>
        <end position="407"/>
    </location>
</feature>
<dbReference type="Proteomes" id="UP001152592">
    <property type="component" value="Unassembled WGS sequence"/>
</dbReference>
<evidence type="ECO:0000256" key="4">
    <source>
        <dbReference type="ARBA" id="ARBA00022692"/>
    </source>
</evidence>
<organism evidence="11 12">
    <name type="scientific">Penicillium salamii</name>
    <dbReference type="NCBI Taxonomy" id="1612424"/>
    <lineage>
        <taxon>Eukaryota</taxon>
        <taxon>Fungi</taxon>
        <taxon>Dikarya</taxon>
        <taxon>Ascomycota</taxon>
        <taxon>Pezizomycotina</taxon>
        <taxon>Eurotiomycetes</taxon>
        <taxon>Eurotiomycetidae</taxon>
        <taxon>Eurotiales</taxon>
        <taxon>Aspergillaceae</taxon>
        <taxon>Penicillium</taxon>
    </lineage>
</organism>
<comment type="similarity">
    <text evidence="3 10">Belongs to the RFT1 family.</text>
</comment>
<evidence type="ECO:0000256" key="10">
    <source>
        <dbReference type="RuleBase" id="RU365067"/>
    </source>
</evidence>
<keyword evidence="7 10" id="KW-0472">Membrane</keyword>
<evidence type="ECO:0000256" key="2">
    <source>
        <dbReference type="ARBA" id="ARBA00004922"/>
    </source>
</evidence>
<feature type="transmembrane region" description="Helical" evidence="10">
    <location>
        <begin position="427"/>
        <end position="448"/>
    </location>
</feature>
<evidence type="ECO:0000256" key="8">
    <source>
        <dbReference type="ARBA" id="ARBA00044793"/>
    </source>
</evidence>
<evidence type="ECO:0000256" key="5">
    <source>
        <dbReference type="ARBA" id="ARBA00022824"/>
    </source>
</evidence>
<feature type="transmembrane region" description="Helical" evidence="10">
    <location>
        <begin position="90"/>
        <end position="112"/>
    </location>
</feature>
<feature type="transmembrane region" description="Helical" evidence="10">
    <location>
        <begin position="289"/>
        <end position="307"/>
    </location>
</feature>
<evidence type="ECO:0000313" key="12">
    <source>
        <dbReference type="Proteomes" id="UP001152592"/>
    </source>
</evidence>
<dbReference type="Pfam" id="PF04506">
    <property type="entry name" value="Rft-1"/>
    <property type="match status" value="1"/>
</dbReference>
<keyword evidence="5 10" id="KW-0256">Endoplasmic reticulum</keyword>
<evidence type="ECO:0000256" key="7">
    <source>
        <dbReference type="ARBA" id="ARBA00023136"/>
    </source>
</evidence>
<gene>
    <name evidence="11" type="ORF">PSALAMII_LOCUS10107</name>
</gene>
<name>A0A9W4JX27_9EURO</name>
<proteinExistence type="inferred from homology"/>
<evidence type="ECO:0000256" key="1">
    <source>
        <dbReference type="ARBA" id="ARBA00004477"/>
    </source>
</evidence>
<keyword evidence="10" id="KW-0813">Transport</keyword>
<dbReference type="OrthoDB" id="46564at2759"/>
<feature type="transmembrane region" description="Helical" evidence="10">
    <location>
        <begin position="552"/>
        <end position="569"/>
    </location>
</feature>
<dbReference type="PANTHER" id="PTHR13117">
    <property type="entry name" value="ENDOPLASMIC RETICULUM MULTISPAN TRANSMEMBRANE PROTEIN-RELATED"/>
    <property type="match status" value="1"/>
</dbReference>
<evidence type="ECO:0000256" key="3">
    <source>
        <dbReference type="ARBA" id="ARBA00010288"/>
    </source>
</evidence>
<feature type="transmembrane region" description="Helical" evidence="10">
    <location>
        <begin position="460"/>
        <end position="479"/>
    </location>
</feature>